<dbReference type="SUPFAM" id="SSF46785">
    <property type="entry name" value="Winged helix' DNA-binding domain"/>
    <property type="match status" value="1"/>
</dbReference>
<reference evidence="3" key="1">
    <citation type="journal article" date="2019" name="Int. J. Syst. Evol. Microbiol.">
        <title>The Global Catalogue of Microorganisms (GCM) 10K type strain sequencing project: providing services to taxonomists for standard genome sequencing and annotation.</title>
        <authorList>
            <consortium name="The Broad Institute Genomics Platform"/>
            <consortium name="The Broad Institute Genome Sequencing Center for Infectious Disease"/>
            <person name="Wu L."/>
            <person name="Ma J."/>
        </authorList>
    </citation>
    <scope>NUCLEOTIDE SEQUENCE [LARGE SCALE GENOMIC DNA]</scope>
    <source>
        <strain evidence="3">CCUG 57113</strain>
    </source>
</reference>
<evidence type="ECO:0000313" key="2">
    <source>
        <dbReference type="EMBL" id="MFC5468106.1"/>
    </source>
</evidence>
<keyword evidence="3" id="KW-1185">Reference proteome</keyword>
<dbReference type="InterPro" id="IPR000847">
    <property type="entry name" value="LysR_HTH_N"/>
</dbReference>
<evidence type="ECO:0000313" key="3">
    <source>
        <dbReference type="Proteomes" id="UP001596105"/>
    </source>
</evidence>
<gene>
    <name evidence="2" type="ORF">ACFPPD_05190</name>
</gene>
<sequence>MSISKASENLHLSHSALSKQLRSLEKTFNLAEFSVKVA</sequence>
<accession>A0ABW0LU75</accession>
<dbReference type="InterPro" id="IPR036388">
    <property type="entry name" value="WH-like_DNA-bd_sf"/>
</dbReference>
<organism evidence="2 3">
    <name type="scientific">Cohnella suwonensis</name>
    <dbReference type="NCBI Taxonomy" id="696072"/>
    <lineage>
        <taxon>Bacteria</taxon>
        <taxon>Bacillati</taxon>
        <taxon>Bacillota</taxon>
        <taxon>Bacilli</taxon>
        <taxon>Bacillales</taxon>
        <taxon>Paenibacillaceae</taxon>
        <taxon>Cohnella</taxon>
    </lineage>
</organism>
<name>A0ABW0LU75_9BACL</name>
<dbReference type="Pfam" id="PF00126">
    <property type="entry name" value="HTH_1"/>
    <property type="match status" value="1"/>
</dbReference>
<proteinExistence type="predicted"/>
<dbReference type="RefSeq" id="WP_209746465.1">
    <property type="nucleotide sequence ID" value="NZ_JBHSMH010000007.1"/>
</dbReference>
<dbReference type="Proteomes" id="UP001596105">
    <property type="component" value="Unassembled WGS sequence"/>
</dbReference>
<protein>
    <submittedName>
        <fullName evidence="2">LysR family transcriptional regulator</fullName>
    </submittedName>
</protein>
<dbReference type="InterPro" id="IPR036390">
    <property type="entry name" value="WH_DNA-bd_sf"/>
</dbReference>
<dbReference type="EMBL" id="JBHSMH010000007">
    <property type="protein sequence ID" value="MFC5468106.1"/>
    <property type="molecule type" value="Genomic_DNA"/>
</dbReference>
<dbReference type="Gene3D" id="1.10.10.10">
    <property type="entry name" value="Winged helix-like DNA-binding domain superfamily/Winged helix DNA-binding domain"/>
    <property type="match status" value="1"/>
</dbReference>
<evidence type="ECO:0000259" key="1">
    <source>
        <dbReference type="PROSITE" id="PS50931"/>
    </source>
</evidence>
<feature type="domain" description="HTH lysR-type" evidence="1">
    <location>
        <begin position="1"/>
        <end position="29"/>
    </location>
</feature>
<comment type="caution">
    <text evidence="2">The sequence shown here is derived from an EMBL/GenBank/DDBJ whole genome shotgun (WGS) entry which is preliminary data.</text>
</comment>
<dbReference type="PROSITE" id="PS50931">
    <property type="entry name" value="HTH_LYSR"/>
    <property type="match status" value="1"/>
</dbReference>